<organism evidence="3 4">
    <name type="scientific">Mycena venus</name>
    <dbReference type="NCBI Taxonomy" id="2733690"/>
    <lineage>
        <taxon>Eukaryota</taxon>
        <taxon>Fungi</taxon>
        <taxon>Dikarya</taxon>
        <taxon>Basidiomycota</taxon>
        <taxon>Agaricomycotina</taxon>
        <taxon>Agaricomycetes</taxon>
        <taxon>Agaricomycetidae</taxon>
        <taxon>Agaricales</taxon>
        <taxon>Marasmiineae</taxon>
        <taxon>Mycenaceae</taxon>
        <taxon>Mycena</taxon>
    </lineage>
</organism>
<evidence type="ECO:0000259" key="2">
    <source>
        <dbReference type="Pfam" id="PF20152"/>
    </source>
</evidence>
<name>A0A8H6XYB8_9AGAR</name>
<keyword evidence="1" id="KW-1133">Transmembrane helix</keyword>
<proteinExistence type="predicted"/>
<feature type="transmembrane region" description="Helical" evidence="1">
    <location>
        <begin position="20"/>
        <end position="40"/>
    </location>
</feature>
<keyword evidence="1" id="KW-0472">Membrane</keyword>
<evidence type="ECO:0000256" key="1">
    <source>
        <dbReference type="SAM" id="Phobius"/>
    </source>
</evidence>
<feature type="transmembrane region" description="Helical" evidence="1">
    <location>
        <begin position="206"/>
        <end position="227"/>
    </location>
</feature>
<evidence type="ECO:0000313" key="4">
    <source>
        <dbReference type="Proteomes" id="UP000620124"/>
    </source>
</evidence>
<keyword evidence="4" id="KW-1185">Reference proteome</keyword>
<dbReference type="PANTHER" id="PTHR40465:SF1">
    <property type="entry name" value="DUF6534 DOMAIN-CONTAINING PROTEIN"/>
    <property type="match status" value="1"/>
</dbReference>
<feature type="transmembrane region" description="Helical" evidence="1">
    <location>
        <begin position="233"/>
        <end position="253"/>
    </location>
</feature>
<sequence length="328" mass="36063">MTSSIPPGFEIVQLSGPELITYLAEWSLFSTLTVQLYLYYQAFPNDRLFAKCLVYIVYAIHLVEIILVTLDAFKTFGYGFGDISALASFGVSSIWSDIVPALVSFIVQSFYAFRLYLLCKSWIIPILIVTLSLAVSAFGFTTVAFVLEAGNVSLLGTKRISIFGGVWLGGSALIDILIAISMTYYLTTRDTGFRRTKVLVLKFVRLTIETGALTALVALTTLILFFTFPNKSYYTTLANIMPFIYANTMLVVLNSRFQIVGGRSTPPTSLNFASWPALPSGDLTMISGATSTQTQTREVFSNGEMDTDSSIEMKAIHRGSGDHTVYAV</sequence>
<comment type="caution">
    <text evidence="3">The sequence shown here is derived from an EMBL/GenBank/DDBJ whole genome shotgun (WGS) entry which is preliminary data.</text>
</comment>
<dbReference type="OrthoDB" id="2536347at2759"/>
<dbReference type="Pfam" id="PF20152">
    <property type="entry name" value="DUF6534"/>
    <property type="match status" value="1"/>
</dbReference>
<feature type="transmembrane region" description="Helical" evidence="1">
    <location>
        <begin position="122"/>
        <end position="146"/>
    </location>
</feature>
<feature type="domain" description="DUF6534" evidence="2">
    <location>
        <begin position="171"/>
        <end position="256"/>
    </location>
</feature>
<protein>
    <recommendedName>
        <fullName evidence="2">DUF6534 domain-containing protein</fullName>
    </recommendedName>
</protein>
<dbReference type="EMBL" id="JACAZI010000011">
    <property type="protein sequence ID" value="KAF7349004.1"/>
    <property type="molecule type" value="Genomic_DNA"/>
</dbReference>
<dbReference type="AlphaFoldDB" id="A0A8H6XYB8"/>
<feature type="transmembrane region" description="Helical" evidence="1">
    <location>
        <begin position="52"/>
        <end position="73"/>
    </location>
</feature>
<feature type="transmembrane region" description="Helical" evidence="1">
    <location>
        <begin position="166"/>
        <end position="186"/>
    </location>
</feature>
<evidence type="ECO:0000313" key="3">
    <source>
        <dbReference type="EMBL" id="KAF7349004.1"/>
    </source>
</evidence>
<accession>A0A8H6XYB8</accession>
<feature type="transmembrane region" description="Helical" evidence="1">
    <location>
        <begin position="93"/>
        <end position="113"/>
    </location>
</feature>
<dbReference type="PANTHER" id="PTHR40465">
    <property type="entry name" value="CHROMOSOME 1, WHOLE GENOME SHOTGUN SEQUENCE"/>
    <property type="match status" value="1"/>
</dbReference>
<dbReference type="InterPro" id="IPR045339">
    <property type="entry name" value="DUF6534"/>
</dbReference>
<gene>
    <name evidence="3" type="ORF">MVEN_01421500</name>
</gene>
<reference evidence="3" key="1">
    <citation type="submission" date="2020-05" db="EMBL/GenBank/DDBJ databases">
        <title>Mycena genomes resolve the evolution of fungal bioluminescence.</title>
        <authorList>
            <person name="Tsai I.J."/>
        </authorList>
    </citation>
    <scope>NUCLEOTIDE SEQUENCE</scope>
    <source>
        <strain evidence="3">CCC161011</strain>
    </source>
</reference>
<keyword evidence="1" id="KW-0812">Transmembrane</keyword>
<dbReference type="Proteomes" id="UP000620124">
    <property type="component" value="Unassembled WGS sequence"/>
</dbReference>